<evidence type="ECO:0000313" key="6">
    <source>
        <dbReference type="EMBL" id="MBB2202132.1"/>
    </source>
</evidence>
<name>A0A7W4PL50_9PROT</name>
<dbReference type="PANTHER" id="PTHR46743">
    <property type="entry name" value="TEICHOIC ACIDS EXPORT ATP-BINDING PROTEIN TAGH"/>
    <property type="match status" value="1"/>
</dbReference>
<dbReference type="InterPro" id="IPR003593">
    <property type="entry name" value="AAA+_ATPase"/>
</dbReference>
<keyword evidence="4 6" id="KW-0067">ATP-binding</keyword>
<dbReference type="GO" id="GO:0016887">
    <property type="term" value="F:ATP hydrolysis activity"/>
    <property type="evidence" value="ECO:0007669"/>
    <property type="project" value="InterPro"/>
</dbReference>
<evidence type="ECO:0000256" key="1">
    <source>
        <dbReference type="ARBA" id="ARBA00005417"/>
    </source>
</evidence>
<keyword evidence="7" id="KW-1185">Reference proteome</keyword>
<evidence type="ECO:0000259" key="5">
    <source>
        <dbReference type="PROSITE" id="PS50893"/>
    </source>
</evidence>
<dbReference type="InterPro" id="IPR003439">
    <property type="entry name" value="ABC_transporter-like_ATP-bd"/>
</dbReference>
<dbReference type="InterPro" id="IPR027417">
    <property type="entry name" value="P-loop_NTPase"/>
</dbReference>
<dbReference type="InterPro" id="IPR015860">
    <property type="entry name" value="ABC_transpr_TagH-like"/>
</dbReference>
<keyword evidence="3" id="KW-0547">Nucleotide-binding</keyword>
<evidence type="ECO:0000256" key="2">
    <source>
        <dbReference type="ARBA" id="ARBA00022448"/>
    </source>
</evidence>
<protein>
    <submittedName>
        <fullName evidence="6">ABC transporter ATP-binding protein</fullName>
    </submittedName>
</protein>
<dbReference type="RefSeq" id="WP_182959036.1">
    <property type="nucleotide sequence ID" value="NZ_JABEQM010000008.1"/>
</dbReference>
<evidence type="ECO:0000313" key="7">
    <source>
        <dbReference type="Proteomes" id="UP000578030"/>
    </source>
</evidence>
<dbReference type="GO" id="GO:0016020">
    <property type="term" value="C:membrane"/>
    <property type="evidence" value="ECO:0007669"/>
    <property type="project" value="InterPro"/>
</dbReference>
<dbReference type="SMART" id="SM00382">
    <property type="entry name" value="AAA"/>
    <property type="match status" value="1"/>
</dbReference>
<dbReference type="CDD" id="cd03220">
    <property type="entry name" value="ABC_KpsT_Wzt"/>
    <property type="match status" value="1"/>
</dbReference>
<dbReference type="EMBL" id="JABEQM010000008">
    <property type="protein sequence ID" value="MBB2202132.1"/>
    <property type="molecule type" value="Genomic_DNA"/>
</dbReference>
<sequence length="273" mass="29384">MSHHPAQSRPGASITAQNLSLSFPVFHGGARSLKKTLFARARRPLAALRSAGLRTGGEIEADTPSRILVHALRDVSFAIRPGERIGLVGHNGAGKSTLLRALAGIYEAGGGWVSVTGSVSALLEPSAGMNPELTGRENIALRARQMGLDNAALRRLEEDVEAFAELGPFLDLPIRLYSSGMSVRLSFGLATAIAPQVLLMDEWFLAGDALFRDKARARLTGVIRGADILVLTSHALPILREWCTRVLWMEHGRIRMDGPSGTVLDAYTSETRS</sequence>
<dbReference type="SUPFAM" id="SSF52540">
    <property type="entry name" value="P-loop containing nucleoside triphosphate hydrolases"/>
    <property type="match status" value="1"/>
</dbReference>
<feature type="domain" description="ABC transporter" evidence="5">
    <location>
        <begin position="53"/>
        <end position="273"/>
    </location>
</feature>
<dbReference type="InterPro" id="IPR050683">
    <property type="entry name" value="Bact_Polysacc_Export_ATP-bd"/>
</dbReference>
<evidence type="ECO:0000256" key="4">
    <source>
        <dbReference type="ARBA" id="ARBA00022840"/>
    </source>
</evidence>
<proteinExistence type="inferred from homology"/>
<dbReference type="PANTHER" id="PTHR46743:SF2">
    <property type="entry name" value="TEICHOIC ACIDS EXPORT ATP-BINDING PROTEIN TAGH"/>
    <property type="match status" value="1"/>
</dbReference>
<accession>A0A7W4PL50</accession>
<dbReference type="GO" id="GO:0005524">
    <property type="term" value="F:ATP binding"/>
    <property type="evidence" value="ECO:0007669"/>
    <property type="project" value="UniProtKB-KW"/>
</dbReference>
<dbReference type="InterPro" id="IPR017871">
    <property type="entry name" value="ABC_transporter-like_CS"/>
</dbReference>
<dbReference type="Proteomes" id="UP000578030">
    <property type="component" value="Unassembled WGS sequence"/>
</dbReference>
<gene>
    <name evidence="6" type="ORF">HLH28_11215</name>
</gene>
<dbReference type="PROSITE" id="PS00211">
    <property type="entry name" value="ABC_TRANSPORTER_1"/>
    <property type="match status" value="1"/>
</dbReference>
<evidence type="ECO:0000256" key="3">
    <source>
        <dbReference type="ARBA" id="ARBA00022741"/>
    </source>
</evidence>
<comment type="similarity">
    <text evidence="1">Belongs to the ABC transporter superfamily.</text>
</comment>
<dbReference type="AlphaFoldDB" id="A0A7W4PL50"/>
<reference evidence="6 7" key="1">
    <citation type="submission" date="2020-04" db="EMBL/GenBank/DDBJ databases">
        <title>Description of novel Gluconacetobacter.</title>
        <authorList>
            <person name="Sombolestani A."/>
        </authorList>
    </citation>
    <scope>NUCLEOTIDE SEQUENCE [LARGE SCALE GENOMIC DNA]</scope>
    <source>
        <strain evidence="6 7">LMG 27802</strain>
    </source>
</reference>
<dbReference type="Pfam" id="PF00005">
    <property type="entry name" value="ABC_tran"/>
    <property type="match status" value="1"/>
</dbReference>
<dbReference type="GO" id="GO:0140359">
    <property type="term" value="F:ABC-type transporter activity"/>
    <property type="evidence" value="ECO:0007669"/>
    <property type="project" value="InterPro"/>
</dbReference>
<organism evidence="6 7">
    <name type="scientific">Gluconacetobacter tumulisoli</name>
    <dbReference type="NCBI Taxonomy" id="1286189"/>
    <lineage>
        <taxon>Bacteria</taxon>
        <taxon>Pseudomonadati</taxon>
        <taxon>Pseudomonadota</taxon>
        <taxon>Alphaproteobacteria</taxon>
        <taxon>Acetobacterales</taxon>
        <taxon>Acetobacteraceae</taxon>
        <taxon>Gluconacetobacter</taxon>
    </lineage>
</organism>
<comment type="caution">
    <text evidence="6">The sequence shown here is derived from an EMBL/GenBank/DDBJ whole genome shotgun (WGS) entry which is preliminary data.</text>
</comment>
<keyword evidence="2" id="KW-0813">Transport</keyword>
<dbReference type="PROSITE" id="PS50893">
    <property type="entry name" value="ABC_TRANSPORTER_2"/>
    <property type="match status" value="1"/>
</dbReference>
<dbReference type="Gene3D" id="3.40.50.300">
    <property type="entry name" value="P-loop containing nucleotide triphosphate hydrolases"/>
    <property type="match status" value="1"/>
</dbReference>